<accession>G8R6F8</accession>
<keyword evidence="2" id="KW-1185">Reference proteome</keyword>
<dbReference type="KEGG" id="oho:Oweho_3472"/>
<proteinExistence type="predicted"/>
<dbReference type="AlphaFoldDB" id="G8R6F8"/>
<reference evidence="1 2" key="1">
    <citation type="journal article" date="2012" name="Stand. Genomic Sci.">
        <title>Genome sequence of the orange-pigmented seawater bacterium Owenweeksia hongkongensis type strain (UST20020801(T)).</title>
        <authorList>
            <person name="Riedel T."/>
            <person name="Held B."/>
            <person name="Nolan M."/>
            <person name="Lucas S."/>
            <person name="Lapidus A."/>
            <person name="Tice H."/>
            <person name="Del Rio T.G."/>
            <person name="Cheng J.F."/>
            <person name="Han C."/>
            <person name="Tapia R."/>
            <person name="Goodwin L.A."/>
            <person name="Pitluck S."/>
            <person name="Liolios K."/>
            <person name="Mavromatis K."/>
            <person name="Pagani I."/>
            <person name="Ivanova N."/>
            <person name="Mikhailova N."/>
            <person name="Pati A."/>
            <person name="Chen A."/>
            <person name="Palaniappan K."/>
            <person name="Rohde M."/>
            <person name="Tindall B.J."/>
            <person name="Detter J.C."/>
            <person name="Goker M."/>
            <person name="Woyke T."/>
            <person name="Bristow J."/>
            <person name="Eisen J.A."/>
            <person name="Markowitz V."/>
            <person name="Hugenholtz P."/>
            <person name="Klenk H.P."/>
            <person name="Kyrpides N.C."/>
        </authorList>
    </citation>
    <scope>NUCLEOTIDE SEQUENCE</scope>
    <source>
        <strain evidence="2">DSM 17368 / JCM 12287 / NRRL B-23963</strain>
    </source>
</reference>
<gene>
    <name evidence="1" type="ordered locus">Oweho_3472</name>
</gene>
<dbReference type="STRING" id="926562.Oweho_3472"/>
<dbReference type="Gene3D" id="1.20.120.520">
    <property type="entry name" value="nmb1532 protein domain like"/>
    <property type="match status" value="1"/>
</dbReference>
<dbReference type="HOGENOM" id="CLU_129685_2_0_10"/>
<evidence type="ECO:0008006" key="3">
    <source>
        <dbReference type="Google" id="ProtNLM"/>
    </source>
</evidence>
<name>G8R6F8_OWEHD</name>
<dbReference type="RefSeq" id="WP_014203768.1">
    <property type="nucleotide sequence ID" value="NC_016599.1"/>
</dbReference>
<dbReference type="Proteomes" id="UP000005631">
    <property type="component" value="Chromosome"/>
</dbReference>
<sequence length="157" mass="18628">MDKPQPIKRDKYLQPLSHDHHHGLMLCWKINKGHKKGVSAERIMAYAKHFFETQLEQHFREEEELLFPLIGMKDEGVMHAMDGHKRLRVLFFDEENLDNACQLIAKELKAHIRFEERTLFNVIQEKAGAEELLKMNQQLHSRPAEQSLNTWEDPFWA</sequence>
<evidence type="ECO:0000313" key="2">
    <source>
        <dbReference type="Proteomes" id="UP000005631"/>
    </source>
</evidence>
<evidence type="ECO:0000313" key="1">
    <source>
        <dbReference type="EMBL" id="AEV34421.1"/>
    </source>
</evidence>
<dbReference type="OrthoDB" id="9793254at2"/>
<dbReference type="eggNOG" id="COG5592">
    <property type="taxonomic scope" value="Bacteria"/>
</dbReference>
<dbReference type="EMBL" id="CP003156">
    <property type="protein sequence ID" value="AEV34421.1"/>
    <property type="molecule type" value="Genomic_DNA"/>
</dbReference>
<protein>
    <recommendedName>
        <fullName evidence="3">Hemerythrin-like domain-containing protein</fullName>
    </recommendedName>
</protein>
<organism evidence="1 2">
    <name type="scientific">Owenweeksia hongkongensis (strain DSM 17368 / CIP 108786 / JCM 12287 / NRRL B-23963 / UST20020801)</name>
    <dbReference type="NCBI Taxonomy" id="926562"/>
    <lineage>
        <taxon>Bacteria</taxon>
        <taxon>Pseudomonadati</taxon>
        <taxon>Bacteroidota</taxon>
        <taxon>Flavobacteriia</taxon>
        <taxon>Flavobacteriales</taxon>
        <taxon>Owenweeksiaceae</taxon>
        <taxon>Owenweeksia</taxon>
    </lineage>
</organism>